<dbReference type="RefSeq" id="WP_212518628.1">
    <property type="nucleotide sequence ID" value="NZ_JAGSOH010000035.1"/>
</dbReference>
<dbReference type="InterPro" id="IPR037455">
    <property type="entry name" value="LucA/IucC-like"/>
</dbReference>
<dbReference type="Gene3D" id="6.10.250.3370">
    <property type="match status" value="1"/>
</dbReference>
<comment type="similarity">
    <text evidence="2">Belongs to the IucA/IucC family.</text>
</comment>
<dbReference type="Gene3D" id="3.30.310.280">
    <property type="match status" value="1"/>
</dbReference>
<gene>
    <name evidence="5" type="ORF">KDK95_14150</name>
</gene>
<comment type="caution">
    <text evidence="5">The sequence shown here is derived from an EMBL/GenBank/DDBJ whole genome shotgun (WGS) entry which is preliminary data.</text>
</comment>
<dbReference type="Proteomes" id="UP000676325">
    <property type="component" value="Unassembled WGS sequence"/>
</dbReference>
<dbReference type="GO" id="GO:0019290">
    <property type="term" value="P:siderophore biosynthetic process"/>
    <property type="evidence" value="ECO:0007669"/>
    <property type="project" value="InterPro"/>
</dbReference>
<dbReference type="Pfam" id="PF04183">
    <property type="entry name" value="IucA_IucC"/>
    <property type="match status" value="1"/>
</dbReference>
<dbReference type="EMBL" id="JAGSOH010000035">
    <property type="protein sequence ID" value="MBR7827456.1"/>
    <property type="molecule type" value="Genomic_DNA"/>
</dbReference>
<dbReference type="PANTHER" id="PTHR34384:SF6">
    <property type="entry name" value="STAPHYLOFERRIN B SYNTHASE"/>
    <property type="match status" value="1"/>
</dbReference>
<feature type="non-terminal residue" evidence="5">
    <location>
        <position position="615"/>
    </location>
</feature>
<sequence length="615" mass="68765">MTPPPRPRASTEADPALLWRAAGRRLLAKTIGEFAYEELLEPQPVHEQDGWYRLTVRAAAPDTPAPVIESMYGPAARKPDGGETEYAFRARRGAYDCWFVEPGSIRRDGHQAADPLVFLADAQGTLGLAGDTAGHLVREFAATLAADVRIATRAQATAAELADLGYAELEGHQTGHPWIAFNKGRLGFSVSDTARYAPESREPGRLAWIAVRDDLAEYRAVAGLTARRLYTEELSPAERVRFGAELIRRGCNPARYWWLPVHPWQWDEMIQTLYGAEIADARMVYLGECDDTYLPQQSIRTFSNVDHPERRHVKLPLSILNTMVWRGLPTDRTVAAPAVTSWLKGITGADAFLTGECRVVLLGEIASVTVRHDVLDRMPRIPYQYRELLGAIWRESLPAALEPGERARTLAALLSLGADDRPLIAELIARSGLRPEEWLGKLLAAVLPPLLHYLYAYGTAFSPHGENAVVIFDEHDVPVRLAVKDFVDDVNVADADIPALAEMPEEAAAVLLREHPEYLCQFLHGALFVGHFRYLADLLEQRLDLPADRFWEQVRAEIAAYQARFPDLADRFELFDLATPRIDRLCLNRNRLLLDGYRDRATRPHVEPHGTVPNP</sequence>
<dbReference type="AlphaFoldDB" id="A0A941ILA9"/>
<evidence type="ECO:0000259" key="4">
    <source>
        <dbReference type="Pfam" id="PF06276"/>
    </source>
</evidence>
<name>A0A941ILA9_9ACTN</name>
<dbReference type="InterPro" id="IPR022770">
    <property type="entry name" value="IucA/IucC-like_C"/>
</dbReference>
<comment type="pathway">
    <text evidence="1">Siderophore biosynthesis.</text>
</comment>
<evidence type="ECO:0000256" key="2">
    <source>
        <dbReference type="ARBA" id="ARBA00007832"/>
    </source>
</evidence>
<organism evidence="5 6">
    <name type="scientific">Actinospica acidithermotolerans</name>
    <dbReference type="NCBI Taxonomy" id="2828514"/>
    <lineage>
        <taxon>Bacteria</taxon>
        <taxon>Bacillati</taxon>
        <taxon>Actinomycetota</taxon>
        <taxon>Actinomycetes</taxon>
        <taxon>Catenulisporales</taxon>
        <taxon>Actinospicaceae</taxon>
        <taxon>Actinospica</taxon>
    </lineage>
</organism>
<evidence type="ECO:0000313" key="6">
    <source>
        <dbReference type="Proteomes" id="UP000676325"/>
    </source>
</evidence>
<dbReference type="Pfam" id="PF06276">
    <property type="entry name" value="FhuF"/>
    <property type="match status" value="1"/>
</dbReference>
<keyword evidence="6" id="KW-1185">Reference proteome</keyword>
<evidence type="ECO:0000259" key="3">
    <source>
        <dbReference type="Pfam" id="PF04183"/>
    </source>
</evidence>
<dbReference type="PANTHER" id="PTHR34384">
    <property type="entry name" value="L-2,3-DIAMINOPROPANOATE--CITRATE LIGASE"/>
    <property type="match status" value="1"/>
</dbReference>
<protein>
    <submittedName>
        <fullName evidence="5">IucA/IucC family siderophore biosynthesis protein</fullName>
    </submittedName>
</protein>
<feature type="domain" description="Aerobactin siderophore biosynthesis IucA/IucC-like C-terminal" evidence="4">
    <location>
        <begin position="436"/>
        <end position="597"/>
    </location>
</feature>
<feature type="domain" description="Aerobactin siderophore biosynthesis IucA/IucC N-terminal" evidence="3">
    <location>
        <begin position="166"/>
        <end position="414"/>
    </location>
</feature>
<dbReference type="Gene3D" id="1.10.510.40">
    <property type="match status" value="1"/>
</dbReference>
<dbReference type="InterPro" id="IPR007310">
    <property type="entry name" value="Aerobactin_biosyn_IucA/IucC_N"/>
</dbReference>
<dbReference type="GO" id="GO:0016881">
    <property type="term" value="F:acid-amino acid ligase activity"/>
    <property type="evidence" value="ECO:0007669"/>
    <property type="project" value="UniProtKB-ARBA"/>
</dbReference>
<evidence type="ECO:0000313" key="5">
    <source>
        <dbReference type="EMBL" id="MBR7827456.1"/>
    </source>
</evidence>
<accession>A0A941ILA9</accession>
<reference evidence="5" key="1">
    <citation type="submission" date="2021-04" db="EMBL/GenBank/DDBJ databases">
        <title>Genome based classification of Actinospica acidithermotolerans sp. nov., an actinobacterium isolated from an Indonesian hot spring.</title>
        <authorList>
            <person name="Kusuma A.B."/>
            <person name="Putra K.E."/>
            <person name="Nafisah S."/>
            <person name="Loh J."/>
            <person name="Nouioui I."/>
            <person name="Goodfellow M."/>
        </authorList>
    </citation>
    <scope>NUCLEOTIDE SEQUENCE</scope>
    <source>
        <strain evidence="5">MGRD01-02</strain>
    </source>
</reference>
<evidence type="ECO:0000256" key="1">
    <source>
        <dbReference type="ARBA" id="ARBA00004924"/>
    </source>
</evidence>
<proteinExistence type="inferred from homology"/>